<comment type="subcellular location">
    <subcellularLocation>
        <location evidence="1">Cell membrane</location>
        <topology evidence="1">Multi-pass membrane protein</topology>
    </subcellularLocation>
</comment>
<keyword evidence="4" id="KW-1003">Cell membrane</keyword>
<feature type="transmembrane region" description="Helical" evidence="8">
    <location>
        <begin position="161"/>
        <end position="178"/>
    </location>
</feature>
<evidence type="ECO:0000313" key="10">
    <source>
        <dbReference type="Proteomes" id="UP001232973"/>
    </source>
</evidence>
<keyword evidence="6 8" id="KW-1133">Transmembrane helix</keyword>
<gene>
    <name evidence="9" type="ORF">J2S03_002380</name>
</gene>
<dbReference type="PANTHER" id="PTHR21716">
    <property type="entry name" value="TRANSMEMBRANE PROTEIN"/>
    <property type="match status" value="1"/>
</dbReference>
<sequence>MDVSGKTLRIVLTVFAILLSIYLLGQLRGFIHDIWVVLKALVIPFLIALVITYLLEPLVNLLTARKVPRGIAIIVIYCAFVLLVIVAVLNAIPMVNRQFAQLGEHLPALIAQANHWLDELNQRKQYLPEAVRKGLESALTQSEQHVTEYAASVLSMVNSTVNALFIIVTVPFIAFYMLKDAKAIGRGMVRLAPLRYREEVAAVLSAVDQTFGSYVRGQLLVMLAVGVLTYAGLLVVHMPYALLLALFLAIADLIPYIGPIIGAAPALLLALAISPQMALKVLIVNVIVQQCEGNLLSPQIMGRTLKLHPLSIVAALLIGGEVGGVLGLMVAVPVLAVCKVVWQTVRELRGGDEA</sequence>
<evidence type="ECO:0000256" key="1">
    <source>
        <dbReference type="ARBA" id="ARBA00004651"/>
    </source>
</evidence>
<comment type="similarity">
    <text evidence="2">Belongs to the autoinducer-2 exporter (AI-2E) (TC 2.A.86) family.</text>
</comment>
<evidence type="ECO:0000256" key="8">
    <source>
        <dbReference type="SAM" id="Phobius"/>
    </source>
</evidence>
<organism evidence="9 10">
    <name type="scientific">Alicyclobacillus cycloheptanicus</name>
    <dbReference type="NCBI Taxonomy" id="1457"/>
    <lineage>
        <taxon>Bacteria</taxon>
        <taxon>Bacillati</taxon>
        <taxon>Bacillota</taxon>
        <taxon>Bacilli</taxon>
        <taxon>Bacillales</taxon>
        <taxon>Alicyclobacillaceae</taxon>
        <taxon>Alicyclobacillus</taxon>
    </lineage>
</organism>
<protein>
    <submittedName>
        <fullName evidence="9">PurR-regulated permease PerM</fullName>
    </submittedName>
</protein>
<evidence type="ECO:0000256" key="2">
    <source>
        <dbReference type="ARBA" id="ARBA00009773"/>
    </source>
</evidence>
<name>A0ABT9XJP8_9BACL</name>
<keyword evidence="3" id="KW-0813">Transport</keyword>
<feature type="transmembrane region" description="Helical" evidence="8">
    <location>
        <begin position="36"/>
        <end position="55"/>
    </location>
</feature>
<feature type="transmembrane region" description="Helical" evidence="8">
    <location>
        <begin position="67"/>
        <end position="92"/>
    </location>
</feature>
<proteinExistence type="inferred from homology"/>
<feature type="transmembrane region" description="Helical" evidence="8">
    <location>
        <begin position="310"/>
        <end position="336"/>
    </location>
</feature>
<reference evidence="9 10" key="1">
    <citation type="submission" date="2023-07" db="EMBL/GenBank/DDBJ databases">
        <title>Genomic Encyclopedia of Type Strains, Phase IV (KMG-IV): sequencing the most valuable type-strain genomes for metagenomic binning, comparative biology and taxonomic classification.</title>
        <authorList>
            <person name="Goeker M."/>
        </authorList>
    </citation>
    <scope>NUCLEOTIDE SEQUENCE [LARGE SCALE GENOMIC DNA]</scope>
    <source>
        <strain evidence="9 10">DSM 4006</strain>
    </source>
</reference>
<dbReference type="Proteomes" id="UP001232973">
    <property type="component" value="Unassembled WGS sequence"/>
</dbReference>
<evidence type="ECO:0000256" key="4">
    <source>
        <dbReference type="ARBA" id="ARBA00022475"/>
    </source>
</evidence>
<feature type="transmembrane region" description="Helical" evidence="8">
    <location>
        <begin position="253"/>
        <end position="273"/>
    </location>
</feature>
<accession>A0ABT9XJP8</accession>
<dbReference type="InterPro" id="IPR002549">
    <property type="entry name" value="AI-2E-like"/>
</dbReference>
<evidence type="ECO:0000313" key="9">
    <source>
        <dbReference type="EMBL" id="MDQ0190515.1"/>
    </source>
</evidence>
<dbReference type="EMBL" id="JAUSTP010000019">
    <property type="protein sequence ID" value="MDQ0190515.1"/>
    <property type="molecule type" value="Genomic_DNA"/>
</dbReference>
<keyword evidence="5 8" id="KW-0812">Transmembrane</keyword>
<evidence type="ECO:0000256" key="5">
    <source>
        <dbReference type="ARBA" id="ARBA00022692"/>
    </source>
</evidence>
<keyword evidence="10" id="KW-1185">Reference proteome</keyword>
<feature type="transmembrane region" description="Helical" evidence="8">
    <location>
        <begin position="7"/>
        <end position="24"/>
    </location>
</feature>
<feature type="transmembrane region" description="Helical" evidence="8">
    <location>
        <begin position="219"/>
        <end position="247"/>
    </location>
</feature>
<dbReference type="PANTHER" id="PTHR21716:SF53">
    <property type="entry name" value="PERMEASE PERM-RELATED"/>
    <property type="match status" value="1"/>
</dbReference>
<evidence type="ECO:0000256" key="3">
    <source>
        <dbReference type="ARBA" id="ARBA00022448"/>
    </source>
</evidence>
<dbReference type="Pfam" id="PF01594">
    <property type="entry name" value="AI-2E_transport"/>
    <property type="match status" value="1"/>
</dbReference>
<keyword evidence="7 8" id="KW-0472">Membrane</keyword>
<evidence type="ECO:0000256" key="6">
    <source>
        <dbReference type="ARBA" id="ARBA00022989"/>
    </source>
</evidence>
<comment type="caution">
    <text evidence="9">The sequence shown here is derived from an EMBL/GenBank/DDBJ whole genome shotgun (WGS) entry which is preliminary data.</text>
</comment>
<evidence type="ECO:0000256" key="7">
    <source>
        <dbReference type="ARBA" id="ARBA00023136"/>
    </source>
</evidence>
<dbReference type="RefSeq" id="WP_274455415.1">
    <property type="nucleotide sequence ID" value="NZ_CP067097.1"/>
</dbReference>